<gene>
    <name evidence="1" type="ORF">ES716_00305</name>
</gene>
<protein>
    <submittedName>
        <fullName evidence="1">Glycosyltransferase family 1 protein</fullName>
    </submittedName>
</protein>
<evidence type="ECO:0000313" key="1">
    <source>
        <dbReference type="EMBL" id="EAH8156393.1"/>
    </source>
</evidence>
<dbReference type="Proteomes" id="UP000576616">
    <property type="component" value="Unassembled WGS sequence"/>
</dbReference>
<keyword evidence="1" id="KW-0808">Transferase</keyword>
<accession>A0A823XC51</accession>
<dbReference type="SUPFAM" id="SSF53756">
    <property type="entry name" value="UDP-Glycosyltransferase/glycogen phosphorylase"/>
    <property type="match status" value="1"/>
</dbReference>
<name>A0A823XC51_CAMCO</name>
<sequence length="405" mass="47436">MINVTMHKNVYFFYPSKILGGAELLFIRVANYLAQYSNKEIGYIGLCDDIALLHLQPKIRFIVVNDGIRLPDNTVIVSHPAASLKIPRIIGNDIYCIFWILHIKELESFLFSCKMNQNEAYNEFRKMVDDKSVICMDNETYNAAREFVRHDLEYPCIVPVMLDNVRYTVKKQLNEKNTLNIAWIGRLSEDKIYALINLMERLEKIRLDDLKIKLHIVGEGPCGTKLLKDYKNFSILTYGSIQPKELSIFLEKNIDLVFAMGTSMLEAEKLGIPSALVFYSEKITSDSCFLWSFKLKEYCLGMEDKNNYKADIVNLEGMIEYFVKNIQLCSIEARKHFERFLIDKQIYSFVECVNNTKYTNKALRQFYNRHKELALRNTKLKNKIYLRMFNHLKKKLTNKGLLFYD</sequence>
<dbReference type="AlphaFoldDB" id="A0A823XC51"/>
<dbReference type="EMBL" id="AABKAB010000001">
    <property type="protein sequence ID" value="EAH8156393.1"/>
    <property type="molecule type" value="Genomic_DNA"/>
</dbReference>
<dbReference type="GO" id="GO:0016740">
    <property type="term" value="F:transferase activity"/>
    <property type="evidence" value="ECO:0007669"/>
    <property type="project" value="UniProtKB-KW"/>
</dbReference>
<organism evidence="1 2">
    <name type="scientific">Campylobacter coli</name>
    <dbReference type="NCBI Taxonomy" id="195"/>
    <lineage>
        <taxon>Bacteria</taxon>
        <taxon>Pseudomonadati</taxon>
        <taxon>Campylobacterota</taxon>
        <taxon>Epsilonproteobacteria</taxon>
        <taxon>Campylobacterales</taxon>
        <taxon>Campylobacteraceae</taxon>
        <taxon>Campylobacter</taxon>
    </lineage>
</organism>
<proteinExistence type="predicted"/>
<reference evidence="1 2" key="1">
    <citation type="submission" date="2019-01" db="EMBL/GenBank/DDBJ databases">
        <authorList>
            <consortium name="PulseNet: The National Subtyping Network for Foodborne Disease Surveillance"/>
            <person name="Tarr C.L."/>
            <person name="Trees E."/>
            <person name="Katz L.S."/>
            <person name="Carleton-Romer H.A."/>
            <person name="Stroika S."/>
            <person name="Kucerova Z."/>
            <person name="Roache K.F."/>
            <person name="Sabol A.L."/>
            <person name="Besser J."/>
            <person name="Gerner-Smidt P."/>
        </authorList>
    </citation>
    <scope>NUCLEOTIDE SEQUENCE [LARGE SCALE GENOMIC DNA]</scope>
    <source>
        <strain evidence="1 2">PNUSAC007828</strain>
    </source>
</reference>
<comment type="caution">
    <text evidence="1">The sequence shown here is derived from an EMBL/GenBank/DDBJ whole genome shotgun (WGS) entry which is preliminary data.</text>
</comment>
<evidence type="ECO:0000313" key="2">
    <source>
        <dbReference type="Proteomes" id="UP000576616"/>
    </source>
</evidence>